<proteinExistence type="predicted"/>
<dbReference type="AlphaFoldDB" id="A0A9Q5N4Z5"/>
<name>A0A9Q5N4Z5_SANBA</name>
<dbReference type="EMBL" id="LNZH02000181">
    <property type="protein sequence ID" value="OCB88275.1"/>
    <property type="molecule type" value="Genomic_DNA"/>
</dbReference>
<evidence type="ECO:0000259" key="2">
    <source>
        <dbReference type="Pfam" id="PF17979"/>
    </source>
</evidence>
<feature type="region of interest" description="Disordered" evidence="1">
    <location>
        <begin position="359"/>
        <end position="394"/>
    </location>
</feature>
<organism evidence="3 4">
    <name type="scientific">Sanghuangporus baumii</name>
    <name type="common">Phellinus baumii</name>
    <dbReference type="NCBI Taxonomy" id="108892"/>
    <lineage>
        <taxon>Eukaryota</taxon>
        <taxon>Fungi</taxon>
        <taxon>Dikarya</taxon>
        <taxon>Basidiomycota</taxon>
        <taxon>Agaricomycotina</taxon>
        <taxon>Agaricomycetes</taxon>
        <taxon>Hymenochaetales</taxon>
        <taxon>Hymenochaetaceae</taxon>
        <taxon>Sanghuangporus</taxon>
    </lineage>
</organism>
<dbReference type="Pfam" id="PF17979">
    <property type="entry name" value="zf-CRD"/>
    <property type="match status" value="1"/>
</dbReference>
<gene>
    <name evidence="3" type="ORF">A7U60_g4576</name>
</gene>
<sequence>MVDVLLRAAPHLQRTERERMQADEIYPVSRPFRIPVPREPSPEPVIPPSSDFLQPCPHCAPHNPFHWTCPQPIADHATDPGNAWRIDAGPPPGHGFCGNCEVVLALQAPSTSRCDFCQVSFCGINVQGRCVALPIAVQSLHGMSDVGDLIQSPEIYECFESNTAEVELMLDYMTNQRLSPKQIYRQIASHIQAQPEGFRPLIEQELFMDMHGVSGGTDPGPTAPRRLICRLCAAEVFLYGLRDWWIRERQKAVIEGKLEERRDCPDGPSCGQLSDPAHAKEFNHLFGPGNVEPTSQAAASSILPPTVAGNRDMSPSVTSSLFLPPISSESPPSTSANLPSISNLVAELTRPRFDIPNDLFVRFNPGPDEEQREEQRSIGGLPSMDTQSRPPPQEDLHIERRDELIHSTAADDFEFAEPSSSQSRRSVDAHLAHNLLADYGSETGSDVEERRGGIGRGTNADTQFEAYLSAAAATVAQAEADIQSIRRAHSPLKVDSESDIPMMDDRPQLPPMSAFMPFHFLATDITYGSTETGTPPASSAYPVHVE</sequence>
<evidence type="ECO:0000313" key="4">
    <source>
        <dbReference type="Proteomes" id="UP000757232"/>
    </source>
</evidence>
<dbReference type="InterPro" id="IPR040909">
    <property type="entry name" value="CHFR_Znf-CRD"/>
</dbReference>
<accession>A0A9Q5N4Z5</accession>
<feature type="domain" description="E3 ubiquitin-protein ligase CHFR cysteine rich" evidence="2">
    <location>
        <begin position="94"/>
        <end position="237"/>
    </location>
</feature>
<reference evidence="3" key="1">
    <citation type="submission" date="2016-06" db="EMBL/GenBank/DDBJ databases">
        <title>Draft Genome sequence of the fungus Inonotus baumii.</title>
        <authorList>
            <person name="Zhu H."/>
            <person name="Lin W."/>
        </authorList>
    </citation>
    <scope>NUCLEOTIDE SEQUENCE</scope>
    <source>
        <strain evidence="3">821</strain>
    </source>
</reference>
<comment type="caution">
    <text evidence="3">The sequence shown here is derived from an EMBL/GenBank/DDBJ whole genome shotgun (WGS) entry which is preliminary data.</text>
</comment>
<protein>
    <recommendedName>
        <fullName evidence="2">E3 ubiquitin-protein ligase CHFR cysteine rich domain-containing protein</fullName>
    </recommendedName>
</protein>
<evidence type="ECO:0000256" key="1">
    <source>
        <dbReference type="SAM" id="MobiDB-lite"/>
    </source>
</evidence>
<keyword evidence="4" id="KW-1185">Reference proteome</keyword>
<dbReference type="Proteomes" id="UP000757232">
    <property type="component" value="Unassembled WGS sequence"/>
</dbReference>
<dbReference type="OrthoDB" id="1305878at2759"/>
<evidence type="ECO:0000313" key="3">
    <source>
        <dbReference type="EMBL" id="OCB88275.1"/>
    </source>
</evidence>